<evidence type="ECO:0000313" key="2">
    <source>
        <dbReference type="EMBL" id="MDN5210596.1"/>
    </source>
</evidence>
<organism evidence="2 3">
    <name type="scientific">Agaribacillus aureus</name>
    <dbReference type="NCBI Taxonomy" id="3051825"/>
    <lineage>
        <taxon>Bacteria</taxon>
        <taxon>Pseudomonadati</taxon>
        <taxon>Bacteroidota</taxon>
        <taxon>Cytophagia</taxon>
        <taxon>Cytophagales</taxon>
        <taxon>Splendidivirgaceae</taxon>
        <taxon>Agaribacillus</taxon>
    </lineage>
</organism>
<evidence type="ECO:0000313" key="3">
    <source>
        <dbReference type="Proteomes" id="UP001172083"/>
    </source>
</evidence>
<reference evidence="2" key="1">
    <citation type="submission" date="2023-06" db="EMBL/GenBank/DDBJ databases">
        <title>Genomic of Agaribacillus aureum.</title>
        <authorList>
            <person name="Wang G."/>
        </authorList>
    </citation>
    <scope>NUCLEOTIDE SEQUENCE</scope>
    <source>
        <strain evidence="2">BMA12</strain>
    </source>
</reference>
<dbReference type="InterPro" id="IPR025388">
    <property type="entry name" value="Alginate_export_dom"/>
</dbReference>
<proteinExistence type="predicted"/>
<name>A0ABT8L0L3_9BACT</name>
<protein>
    <submittedName>
        <fullName evidence="2">Alginate export family protein</fullName>
    </submittedName>
</protein>
<feature type="domain" description="Alginate export" evidence="1">
    <location>
        <begin position="25"/>
        <end position="387"/>
    </location>
</feature>
<sequence>MRNYRLQILLLVFCSMTFGSYAQFTLSGEIRPRAEYRHGFRALAEEDQRTAFFIDQRSRLNLDYKSEKFIVKITLQDVRTWGSQSQLVTDDGELTTLHEAWGQVMLSDRFSLKMGRQEIILDDHRIFGNVGWLQQARSHDGAIVKYEDKGLKVDLGLAFNQNGPQSTTSFYSVPNSYKTLQYLWAHKNMEKFTGSFLFLNNGLQGGDPDDYKTYFSQTIGSRLGFKDSRFNSHLAFYYQTGKEPTNETKINATLASFDVRYMITDKTSALVGVELISGNDEVSPNGKNNAFNPFYGTNHKFNGLMDYFYVGNHANSVGLQDFLFQVKSKVAKVNATFDLHLFFSEGEVMDTQENVGMDKYLGTEVDVVFDYNFSKLINFKLGYSQMFGSETMEVLRGGDRDATSNWAWTMITIKPTFFTTAKDDGKH</sequence>
<gene>
    <name evidence="2" type="ORF">QQ020_01015</name>
</gene>
<dbReference type="RefSeq" id="WP_346755939.1">
    <property type="nucleotide sequence ID" value="NZ_JAUJEB010000001.1"/>
</dbReference>
<dbReference type="Proteomes" id="UP001172083">
    <property type="component" value="Unassembled WGS sequence"/>
</dbReference>
<dbReference type="EMBL" id="JAUJEB010000001">
    <property type="protein sequence ID" value="MDN5210596.1"/>
    <property type="molecule type" value="Genomic_DNA"/>
</dbReference>
<dbReference type="SUPFAM" id="SSF56935">
    <property type="entry name" value="Porins"/>
    <property type="match status" value="1"/>
</dbReference>
<accession>A0ABT8L0L3</accession>
<keyword evidence="3" id="KW-1185">Reference proteome</keyword>
<dbReference type="Pfam" id="PF13372">
    <property type="entry name" value="Alginate_exp"/>
    <property type="match status" value="1"/>
</dbReference>
<evidence type="ECO:0000259" key="1">
    <source>
        <dbReference type="Pfam" id="PF13372"/>
    </source>
</evidence>
<comment type="caution">
    <text evidence="2">The sequence shown here is derived from an EMBL/GenBank/DDBJ whole genome shotgun (WGS) entry which is preliminary data.</text>
</comment>